<dbReference type="Pfam" id="PF19859">
    <property type="entry name" value="DUF6333"/>
    <property type="match status" value="1"/>
</dbReference>
<dbReference type="RefSeq" id="WP_344382303.1">
    <property type="nucleotide sequence ID" value="NZ_BAAATA010000006.1"/>
</dbReference>
<gene>
    <name evidence="1" type="ORF">GCM10010406_14780</name>
</gene>
<sequence length="234" mass="25691">MSPEPRIAWRQSTLRIIRVHPPHGAPYDQHTVRRAPAHDPVRARAVVAGLPTVAAVAEELGPVLRRHTGHPQHVGDLDHVTVGCWGDVVQICDPAFGEDGVLSTNLDDVFDTQVEAHPEARITAVCEMYSAESYGKYLAHVPGQPRLSADGWHDQYVTGDPAQLLRAVGIDPDAPGAEYPGTDQGDPFVGIEYLNLLARGLHSVFSRENLTVSVFRVTRTEDVRDSLAEAWFRD</sequence>
<proteinExistence type="predicted"/>
<accession>A0ABN3LBX1</accession>
<evidence type="ECO:0000313" key="1">
    <source>
        <dbReference type="EMBL" id="GAA2479616.1"/>
    </source>
</evidence>
<dbReference type="Proteomes" id="UP001501358">
    <property type="component" value="Unassembled WGS sequence"/>
</dbReference>
<protein>
    <submittedName>
        <fullName evidence="1">Uncharacterized protein</fullName>
    </submittedName>
</protein>
<evidence type="ECO:0000313" key="2">
    <source>
        <dbReference type="Proteomes" id="UP001501358"/>
    </source>
</evidence>
<name>A0ABN3LBX1_9ACTN</name>
<organism evidence="1 2">
    <name type="scientific">Streptomyces thermolineatus</name>
    <dbReference type="NCBI Taxonomy" id="44033"/>
    <lineage>
        <taxon>Bacteria</taxon>
        <taxon>Bacillati</taxon>
        <taxon>Actinomycetota</taxon>
        <taxon>Actinomycetes</taxon>
        <taxon>Kitasatosporales</taxon>
        <taxon>Streptomycetaceae</taxon>
        <taxon>Streptomyces</taxon>
    </lineage>
</organism>
<keyword evidence="2" id="KW-1185">Reference proteome</keyword>
<reference evidence="1 2" key="1">
    <citation type="journal article" date="2019" name="Int. J. Syst. Evol. Microbiol.">
        <title>The Global Catalogue of Microorganisms (GCM) 10K type strain sequencing project: providing services to taxonomists for standard genome sequencing and annotation.</title>
        <authorList>
            <consortium name="The Broad Institute Genomics Platform"/>
            <consortium name="The Broad Institute Genome Sequencing Center for Infectious Disease"/>
            <person name="Wu L."/>
            <person name="Ma J."/>
        </authorList>
    </citation>
    <scope>NUCLEOTIDE SEQUENCE [LARGE SCALE GENOMIC DNA]</scope>
    <source>
        <strain evidence="1 2">JCM 6307</strain>
    </source>
</reference>
<dbReference type="EMBL" id="BAAATA010000006">
    <property type="protein sequence ID" value="GAA2479616.1"/>
    <property type="molecule type" value="Genomic_DNA"/>
</dbReference>
<comment type="caution">
    <text evidence="1">The sequence shown here is derived from an EMBL/GenBank/DDBJ whole genome shotgun (WGS) entry which is preliminary data.</text>
</comment>